<feature type="region of interest" description="Disordered" evidence="1">
    <location>
        <begin position="111"/>
        <end position="162"/>
    </location>
</feature>
<dbReference type="EMBL" id="JADBGF010000001">
    <property type="protein sequence ID" value="MBE1599908.1"/>
    <property type="molecule type" value="Genomic_DNA"/>
</dbReference>
<protein>
    <submittedName>
        <fullName evidence="2">Uncharacterized protein</fullName>
    </submittedName>
</protein>
<evidence type="ECO:0000313" key="3">
    <source>
        <dbReference type="Proteomes" id="UP000629287"/>
    </source>
</evidence>
<accession>A0A8I0P5H6</accession>
<feature type="compositionally biased region" description="Pro residues" evidence="1">
    <location>
        <begin position="134"/>
        <end position="144"/>
    </location>
</feature>
<dbReference type="RefSeq" id="WP_046918734.1">
    <property type="nucleotide sequence ID" value="NZ_JADBGF010000001.1"/>
</dbReference>
<evidence type="ECO:0000256" key="1">
    <source>
        <dbReference type="SAM" id="MobiDB-lite"/>
    </source>
</evidence>
<reference evidence="2 3" key="1">
    <citation type="submission" date="2020-10" db="EMBL/GenBank/DDBJ databases">
        <title>Sequencing the genomes of 1000 actinobacteria strains.</title>
        <authorList>
            <person name="Klenk H.-P."/>
        </authorList>
    </citation>
    <scope>NUCLEOTIDE SEQUENCE [LARGE SCALE GENOMIC DNA]</scope>
    <source>
        <strain evidence="2 3">DSM 41803</strain>
    </source>
</reference>
<dbReference type="Gene3D" id="3.30.2310.20">
    <property type="entry name" value="RelE-like"/>
    <property type="match status" value="1"/>
</dbReference>
<evidence type="ECO:0000313" key="2">
    <source>
        <dbReference type="EMBL" id="MBE1599908.1"/>
    </source>
</evidence>
<keyword evidence="3" id="KW-1185">Reference proteome</keyword>
<dbReference type="InterPro" id="IPR035093">
    <property type="entry name" value="RelE/ParE_toxin_dom_sf"/>
</dbReference>
<proteinExistence type="predicted"/>
<dbReference type="Proteomes" id="UP000629287">
    <property type="component" value="Unassembled WGS sequence"/>
</dbReference>
<comment type="caution">
    <text evidence="2">The sequence shown here is derived from an EMBL/GenBank/DDBJ whole genome shotgun (WGS) entry which is preliminary data.</text>
</comment>
<organism evidence="2 3">
    <name type="scientific">Streptomyces stelliscabiei</name>
    <dbReference type="NCBI Taxonomy" id="146820"/>
    <lineage>
        <taxon>Bacteria</taxon>
        <taxon>Bacillati</taxon>
        <taxon>Actinomycetota</taxon>
        <taxon>Actinomycetes</taxon>
        <taxon>Kitasatosporales</taxon>
        <taxon>Streptomycetaceae</taxon>
        <taxon>Streptomyces</taxon>
    </lineage>
</organism>
<gene>
    <name evidence="2" type="ORF">H4687_006037</name>
</gene>
<dbReference type="GeneID" id="86830573"/>
<sequence>MSGPEPRPAFGLSFDPRALTDLLQAPADIRDLALDQLQKVVNAQLFGGKLTEELTGYRKLYVDHRNAWRIVYAQRPAPPGASHRTEIHVVAVRPRARHDVYETARARLGITRRPTGARTHAARARSPQLDAQRPPIPKPGPSPYTMPGLPQPASTIPKGPTR</sequence>
<name>A0A8I0P5H6_9ACTN</name>
<dbReference type="AlphaFoldDB" id="A0A8I0P5H6"/>